<proteinExistence type="predicted"/>
<protein>
    <submittedName>
        <fullName evidence="1">Uncharacterized protein</fullName>
    </submittedName>
</protein>
<dbReference type="RefSeq" id="WP_065636850.1">
    <property type="nucleotide sequence ID" value="NZ_FMBA01000008.1"/>
</dbReference>
<accession>A0A1C4A508</accession>
<dbReference type="AlphaFoldDB" id="A0A1C4A508"/>
<evidence type="ECO:0000313" key="2">
    <source>
        <dbReference type="Proteomes" id="UP000199698"/>
    </source>
</evidence>
<dbReference type="OrthoDB" id="7065426at2"/>
<keyword evidence="2" id="KW-1185">Reference proteome</keyword>
<evidence type="ECO:0000313" key="1">
    <source>
        <dbReference type="EMBL" id="SCB89626.1"/>
    </source>
</evidence>
<dbReference type="Proteomes" id="UP000199698">
    <property type="component" value="Unassembled WGS sequence"/>
</dbReference>
<reference evidence="2" key="1">
    <citation type="submission" date="2016-08" db="EMBL/GenBank/DDBJ databases">
        <authorList>
            <person name="Varghese N."/>
            <person name="Submissions Spin"/>
        </authorList>
    </citation>
    <scope>NUCLEOTIDE SEQUENCE [LARGE SCALE GENOMIC DNA]</scope>
    <source>
        <strain evidence="2">R-53144</strain>
    </source>
</reference>
<organism evidence="1 2">
    <name type="scientific">Gilliamella intestini</name>
    <dbReference type="NCBI Taxonomy" id="1798183"/>
    <lineage>
        <taxon>Bacteria</taxon>
        <taxon>Pseudomonadati</taxon>
        <taxon>Pseudomonadota</taxon>
        <taxon>Gammaproteobacteria</taxon>
        <taxon>Orbales</taxon>
        <taxon>Orbaceae</taxon>
        <taxon>Gilliamella</taxon>
    </lineage>
</organism>
<gene>
    <name evidence="1" type="ORF">GA0061080_100849</name>
</gene>
<name>A0A1C4A508_9GAMM</name>
<dbReference type="EMBL" id="FMBA01000008">
    <property type="protein sequence ID" value="SCB89626.1"/>
    <property type="molecule type" value="Genomic_DNA"/>
</dbReference>
<sequence length="157" mass="18567">MKTYKKPLFTLVHSNDAIPEHRTLAYLDPTLNYYTDHIDEIIALRVKELKLHHSEYREYHDINKANKKGFSFIFSEIFESEHHKKQIGMLKDDIAIAKESNKVKELLNSRIKEIANVYPELQFNFNDMQVLPTRVKEHLFAPPLILTEDNAIMLWDD</sequence>